<proteinExistence type="predicted"/>
<evidence type="ECO:0000313" key="3">
    <source>
        <dbReference type="Proteomes" id="UP000177817"/>
    </source>
</evidence>
<comment type="caution">
    <text evidence="2">The sequence shown here is derived from an EMBL/GenBank/DDBJ whole genome shotgun (WGS) entry which is preliminary data.</text>
</comment>
<accession>A0A1G2BIB6</accession>
<reference evidence="2 3" key="1">
    <citation type="journal article" date="2016" name="Nat. Commun.">
        <title>Thousands of microbial genomes shed light on interconnected biogeochemical processes in an aquifer system.</title>
        <authorList>
            <person name="Anantharaman K."/>
            <person name="Brown C.T."/>
            <person name="Hug L.A."/>
            <person name="Sharon I."/>
            <person name="Castelle C.J."/>
            <person name="Probst A.J."/>
            <person name="Thomas B.C."/>
            <person name="Singh A."/>
            <person name="Wilkins M.J."/>
            <person name="Karaoz U."/>
            <person name="Brodie E.L."/>
            <person name="Williams K.H."/>
            <person name="Hubbard S.S."/>
            <person name="Banfield J.F."/>
        </authorList>
    </citation>
    <scope>NUCLEOTIDE SEQUENCE [LARGE SCALE GENOMIC DNA]</scope>
</reference>
<evidence type="ECO:0008006" key="4">
    <source>
        <dbReference type="Google" id="ProtNLM"/>
    </source>
</evidence>
<feature type="transmembrane region" description="Helical" evidence="1">
    <location>
        <begin position="12"/>
        <end position="36"/>
    </location>
</feature>
<organism evidence="2 3">
    <name type="scientific">Candidatus Komeilibacteria bacterium RIFCSPHIGHO2_01_FULL_52_14</name>
    <dbReference type="NCBI Taxonomy" id="1798549"/>
    <lineage>
        <taxon>Bacteria</taxon>
        <taxon>Candidatus Komeiliibacteriota</taxon>
    </lineage>
</organism>
<gene>
    <name evidence="2" type="ORF">A2677_00690</name>
</gene>
<protein>
    <recommendedName>
        <fullName evidence="4">Type 4 fimbrial biogenesis protein PilX N-terminal domain-containing protein</fullName>
    </recommendedName>
</protein>
<dbReference type="AlphaFoldDB" id="A0A1G2BIB6"/>
<evidence type="ECO:0000256" key="1">
    <source>
        <dbReference type="SAM" id="Phobius"/>
    </source>
</evidence>
<keyword evidence="1" id="KW-0472">Membrane</keyword>
<sequence length="479" mass="50562">MKTSVYSNQDGVLVILALMVISVFAVTILGTISTLASSELAKTSSIAATEKTFHAAETGIDEALYRLLHNPGQGDFPIDPQFTGGVTVQVWIDPDPLDHFKQTITSVATDVTGKKRTLRMGVVTNAFSGGFDSAVQAGDGGITMEENSWIVGSVYSNGPILGANKAYIRGDVTVANNLFLQEVCVGDIPGGSQCVTDTDVDTGAPISRNVHAYELRSSEIWGDAYYQMLTGAIKVNGTSCSGNASCHLVTTDPPTVPLPITDDIVHTWESGIGNPPPATSGPCTVGTDNYAYCIKSSDPPLILENNKIVGDVWVQKGTTLTLKGNVWVVGKIVFESSGSSVHDSLIQALGPGAKVMIADDGNDSNDADIIDMAPNYDVQGSCTDCSSYVLLVSMSRNMDTSAMPYAVYASNNSNSLVLAAPNGSIRVKQGGEAKAMASKQLHLEQGSHVVYSPALGSFYVSPNGNYTFAPDPNNPWQEL</sequence>
<dbReference type="EMBL" id="MHKK01000047">
    <property type="protein sequence ID" value="OGY88953.1"/>
    <property type="molecule type" value="Genomic_DNA"/>
</dbReference>
<keyword evidence="1" id="KW-0812">Transmembrane</keyword>
<keyword evidence="1" id="KW-1133">Transmembrane helix</keyword>
<name>A0A1G2BIB6_9BACT</name>
<dbReference type="Proteomes" id="UP000177817">
    <property type="component" value="Unassembled WGS sequence"/>
</dbReference>
<evidence type="ECO:0000313" key="2">
    <source>
        <dbReference type="EMBL" id="OGY88953.1"/>
    </source>
</evidence>